<organism evidence="2 3">
    <name type="scientific">Ureibacillus suwonensis</name>
    <dbReference type="NCBI Taxonomy" id="313007"/>
    <lineage>
        <taxon>Bacteria</taxon>
        <taxon>Bacillati</taxon>
        <taxon>Bacillota</taxon>
        <taxon>Bacilli</taxon>
        <taxon>Bacillales</taxon>
        <taxon>Caryophanaceae</taxon>
        <taxon>Ureibacillus</taxon>
    </lineage>
</organism>
<dbReference type="Gene3D" id="3.40.33.10">
    <property type="entry name" value="CAP"/>
    <property type="match status" value="1"/>
</dbReference>
<dbReference type="Pfam" id="PF00395">
    <property type="entry name" value="SLH"/>
    <property type="match status" value="3"/>
</dbReference>
<keyword evidence="3" id="KW-1185">Reference proteome</keyword>
<dbReference type="InterPro" id="IPR029410">
    <property type="entry name" value="CAP_assoc"/>
</dbReference>
<dbReference type="RefSeq" id="WP_342468509.1">
    <property type="nucleotide sequence ID" value="NZ_JBHSNQ010000078.1"/>
</dbReference>
<dbReference type="InterPro" id="IPR001119">
    <property type="entry name" value="SLH_dom"/>
</dbReference>
<dbReference type="EMBL" id="JBHSNQ010000078">
    <property type="protein sequence ID" value="MFC5541950.1"/>
    <property type="molecule type" value="Genomic_DNA"/>
</dbReference>
<feature type="domain" description="SLH" evidence="1">
    <location>
        <begin position="94"/>
        <end position="152"/>
    </location>
</feature>
<dbReference type="CDD" id="cd05379">
    <property type="entry name" value="CAP_bacterial"/>
    <property type="match status" value="1"/>
</dbReference>
<evidence type="ECO:0000313" key="3">
    <source>
        <dbReference type="Proteomes" id="UP001595978"/>
    </source>
</evidence>
<evidence type="ECO:0000313" key="2">
    <source>
        <dbReference type="EMBL" id="MFC5541950.1"/>
    </source>
</evidence>
<evidence type="ECO:0000259" key="1">
    <source>
        <dbReference type="PROSITE" id="PS51272"/>
    </source>
</evidence>
<dbReference type="Pfam" id="PF00188">
    <property type="entry name" value="CAP"/>
    <property type="match status" value="1"/>
</dbReference>
<dbReference type="PROSITE" id="PS51272">
    <property type="entry name" value="SLH"/>
    <property type="match status" value="2"/>
</dbReference>
<protein>
    <submittedName>
        <fullName evidence="2">S-layer homology domain-containing protein</fullName>
    </submittedName>
</protein>
<dbReference type="PANTHER" id="PTHR31157">
    <property type="entry name" value="SCP DOMAIN-CONTAINING PROTEIN"/>
    <property type="match status" value="1"/>
</dbReference>
<comment type="caution">
    <text evidence="2">The sequence shown here is derived from an EMBL/GenBank/DDBJ whole genome shotgun (WGS) entry which is preliminary data.</text>
</comment>
<dbReference type="SUPFAM" id="SSF55797">
    <property type="entry name" value="PR-1-like"/>
    <property type="match status" value="1"/>
</dbReference>
<dbReference type="Proteomes" id="UP001595978">
    <property type="component" value="Unassembled WGS sequence"/>
</dbReference>
<feature type="domain" description="SLH" evidence="1">
    <location>
        <begin position="153"/>
        <end position="215"/>
    </location>
</feature>
<dbReference type="Pfam" id="PF14504">
    <property type="entry name" value="CAP_assoc_N"/>
    <property type="match status" value="1"/>
</dbReference>
<dbReference type="PANTHER" id="PTHR31157:SF1">
    <property type="entry name" value="SCP DOMAIN-CONTAINING PROTEIN"/>
    <property type="match status" value="1"/>
</dbReference>
<gene>
    <name evidence="2" type="ORF">ACFPOH_09260</name>
</gene>
<dbReference type="InterPro" id="IPR014044">
    <property type="entry name" value="CAP_dom"/>
</dbReference>
<dbReference type="PROSITE" id="PS51257">
    <property type="entry name" value="PROKAR_LIPOPROTEIN"/>
    <property type="match status" value="1"/>
</dbReference>
<accession>A0ABW0RF33</accession>
<name>A0ABW0RF33_9BACL</name>
<dbReference type="InterPro" id="IPR035940">
    <property type="entry name" value="CAP_sf"/>
</dbReference>
<reference evidence="3" key="1">
    <citation type="journal article" date="2019" name="Int. J. Syst. Evol. Microbiol.">
        <title>The Global Catalogue of Microorganisms (GCM) 10K type strain sequencing project: providing services to taxonomists for standard genome sequencing and annotation.</title>
        <authorList>
            <consortium name="The Broad Institute Genomics Platform"/>
            <consortium name="The Broad Institute Genome Sequencing Center for Infectious Disease"/>
            <person name="Wu L."/>
            <person name="Ma J."/>
        </authorList>
    </citation>
    <scope>NUCLEOTIDE SEQUENCE [LARGE SCALE GENOMIC DNA]</scope>
    <source>
        <strain evidence="3">CCUG 56331</strain>
    </source>
</reference>
<proteinExistence type="predicted"/>
<sequence>MRNLVMKGSMFLHLLFLACVFVFIPHDVKAEKHFQDIGSADSHYEAINYLNQLDVYDYKTDDKFHPNQSISRKEAAKILHTLFHDHLHGIRDYSGDPFKDAAPSDPYYDSILWAYEAGIFDGDGGRFRGEEPLYRAQLAKILVNTFDLQYSGWIRLFQDVPKGHWAYDYIYTLYGLGITTGSNGYFMPEQYVTNGQFASFLYRTILVADYDKILAAGKIPERKQASGKVLASYNSEYEFVWHQIGRNEQLELEGVNENNEVVGFYSTIKGKELFGITIGKSDKNQVLKQYGKGIEAILKNNLWYKLLKDEGYSMYFIEGKYVTFFFDLYNRDTVRSILWVEREYEKKKEGYYGDNRVEDRREGFENLMVELMNQARAAEGIPPLISAQQYRETARKHSLDMVRNHFVSHIGSDGKSALERMLLDGMNFVQGGGENIAAGAYNTIYAHEALMNSLEHRENILYGRFTHAFTGVAFDGTTPYWTIDFYFENK</sequence>